<comment type="similarity">
    <text evidence="1">Belongs to the N(4)/N(6)-methyltransferase family.</text>
</comment>
<evidence type="ECO:0000256" key="2">
    <source>
        <dbReference type="ARBA" id="ARBA00011900"/>
    </source>
</evidence>
<dbReference type="InterPro" id="IPR012327">
    <property type="entry name" value="MeTrfase_D12"/>
</dbReference>
<dbReference type="Pfam" id="PF02086">
    <property type="entry name" value="MethyltransfD12"/>
    <property type="match status" value="1"/>
</dbReference>
<protein>
    <recommendedName>
        <fullName evidence="2">site-specific DNA-methyltransferase (adenine-specific)</fullName>
        <ecNumber evidence="2">2.1.1.72</ecNumber>
    </recommendedName>
</protein>
<evidence type="ECO:0000256" key="1">
    <source>
        <dbReference type="ARBA" id="ARBA00006594"/>
    </source>
</evidence>
<dbReference type="PIRSF" id="PIRSF000398">
    <property type="entry name" value="M_m6A_EcoRV"/>
    <property type="match status" value="1"/>
</dbReference>
<dbReference type="InterPro" id="IPR012263">
    <property type="entry name" value="M_m6A_EcoRV"/>
</dbReference>
<reference evidence="8" key="1">
    <citation type="journal article" date="2019" name="Int. J. Syst. Evol. Microbiol.">
        <title>The Global Catalogue of Microorganisms (GCM) 10K type strain sequencing project: providing services to taxonomists for standard genome sequencing and annotation.</title>
        <authorList>
            <consortium name="The Broad Institute Genomics Platform"/>
            <consortium name="The Broad Institute Genome Sequencing Center for Infectious Disease"/>
            <person name="Wu L."/>
            <person name="Ma J."/>
        </authorList>
    </citation>
    <scope>NUCLEOTIDE SEQUENCE [LARGE SCALE GENOMIC DNA]</scope>
    <source>
        <strain evidence="8">CGMCC 1.16619</strain>
    </source>
</reference>
<keyword evidence="8" id="KW-1185">Reference proteome</keyword>
<dbReference type="Gene3D" id="1.10.1020.10">
    <property type="entry name" value="Adenine-specific Methyltransferase, Domain 2"/>
    <property type="match status" value="1"/>
</dbReference>
<name>A0ABW0QLY1_9GAMM</name>
<evidence type="ECO:0000256" key="6">
    <source>
        <dbReference type="ARBA" id="ARBA00047942"/>
    </source>
</evidence>
<keyword evidence="3 7" id="KW-0489">Methyltransferase</keyword>
<evidence type="ECO:0000256" key="3">
    <source>
        <dbReference type="ARBA" id="ARBA00022603"/>
    </source>
</evidence>
<keyword evidence="5" id="KW-0949">S-adenosyl-L-methionine</keyword>
<dbReference type="SUPFAM" id="SSF53335">
    <property type="entry name" value="S-adenosyl-L-methionine-dependent methyltransferases"/>
    <property type="match status" value="1"/>
</dbReference>
<gene>
    <name evidence="7" type="ORF">ACFPPA_05545</name>
</gene>
<accession>A0ABW0QLY1</accession>
<sequence>MARPILAWPGGKRRLAKHILPLFDSPHQCYVEPFAGGAALLFMRATPAPVEVLNDMHSELVHLYRCVRHHLDELVRQFRWALASREMFEWAKMERPETLTDIQRAARFLFLQKLAFGAKVSGHTFGTSAMQPPRLNLLRLEEDLSAAHLRLARVTIEHLPWQDCIRRYDRPETLFYLDPPYWQTEGYANAFPWPEYEQLAEVMATLQGRAILSINDHPDIRRVFSRFKHRKLSTTYTIGGDKKPAGELLITTWK</sequence>
<keyword evidence="4" id="KW-0808">Transferase</keyword>
<dbReference type="GO" id="GO:0008168">
    <property type="term" value="F:methyltransferase activity"/>
    <property type="evidence" value="ECO:0007669"/>
    <property type="project" value="UniProtKB-KW"/>
</dbReference>
<dbReference type="InterPro" id="IPR029063">
    <property type="entry name" value="SAM-dependent_MTases_sf"/>
</dbReference>
<dbReference type="InterPro" id="IPR023095">
    <property type="entry name" value="Ade_MeTrfase_dom_2"/>
</dbReference>
<dbReference type="PRINTS" id="PR00505">
    <property type="entry name" value="D12N6MTFRASE"/>
</dbReference>
<dbReference type="PANTHER" id="PTHR30481:SF4">
    <property type="entry name" value="SITE-SPECIFIC DNA-METHYLTRANSFERASE (ADENINE-SPECIFIC)"/>
    <property type="match status" value="1"/>
</dbReference>
<dbReference type="Proteomes" id="UP001596114">
    <property type="component" value="Unassembled WGS sequence"/>
</dbReference>
<dbReference type="RefSeq" id="WP_377318058.1">
    <property type="nucleotide sequence ID" value="NZ_JBHSNF010000001.1"/>
</dbReference>
<comment type="catalytic activity">
    <reaction evidence="6">
        <text>a 2'-deoxyadenosine in DNA + S-adenosyl-L-methionine = an N(6)-methyl-2'-deoxyadenosine in DNA + S-adenosyl-L-homocysteine + H(+)</text>
        <dbReference type="Rhea" id="RHEA:15197"/>
        <dbReference type="Rhea" id="RHEA-COMP:12418"/>
        <dbReference type="Rhea" id="RHEA-COMP:12419"/>
        <dbReference type="ChEBI" id="CHEBI:15378"/>
        <dbReference type="ChEBI" id="CHEBI:57856"/>
        <dbReference type="ChEBI" id="CHEBI:59789"/>
        <dbReference type="ChEBI" id="CHEBI:90615"/>
        <dbReference type="ChEBI" id="CHEBI:90616"/>
        <dbReference type="EC" id="2.1.1.72"/>
    </reaction>
</comment>
<dbReference type="PANTHER" id="PTHR30481">
    <property type="entry name" value="DNA ADENINE METHYLASE"/>
    <property type="match status" value="1"/>
</dbReference>
<evidence type="ECO:0000256" key="4">
    <source>
        <dbReference type="ARBA" id="ARBA00022679"/>
    </source>
</evidence>
<proteinExistence type="inferred from homology"/>
<dbReference type="EC" id="2.1.1.72" evidence="2"/>
<evidence type="ECO:0000256" key="5">
    <source>
        <dbReference type="ARBA" id="ARBA00022691"/>
    </source>
</evidence>
<evidence type="ECO:0000313" key="8">
    <source>
        <dbReference type="Proteomes" id="UP001596114"/>
    </source>
</evidence>
<dbReference type="GO" id="GO:0032259">
    <property type="term" value="P:methylation"/>
    <property type="evidence" value="ECO:0007669"/>
    <property type="project" value="UniProtKB-KW"/>
</dbReference>
<dbReference type="Gene3D" id="3.40.50.150">
    <property type="entry name" value="Vaccinia Virus protein VP39"/>
    <property type="match status" value="1"/>
</dbReference>
<organism evidence="7 8">
    <name type="scientific">Rhodanobacter ginsengisoli</name>
    <dbReference type="NCBI Taxonomy" id="418646"/>
    <lineage>
        <taxon>Bacteria</taxon>
        <taxon>Pseudomonadati</taxon>
        <taxon>Pseudomonadota</taxon>
        <taxon>Gammaproteobacteria</taxon>
        <taxon>Lysobacterales</taxon>
        <taxon>Rhodanobacteraceae</taxon>
        <taxon>Rhodanobacter</taxon>
    </lineage>
</organism>
<evidence type="ECO:0000313" key="7">
    <source>
        <dbReference type="EMBL" id="MFC5525202.1"/>
    </source>
</evidence>
<dbReference type="EMBL" id="JBHSNF010000001">
    <property type="protein sequence ID" value="MFC5525202.1"/>
    <property type="molecule type" value="Genomic_DNA"/>
</dbReference>
<comment type="caution">
    <text evidence="7">The sequence shown here is derived from an EMBL/GenBank/DDBJ whole genome shotgun (WGS) entry which is preliminary data.</text>
</comment>